<comment type="function">
    <text evidence="9 10">Catalyzes the ferrous insertion into protoporphyrin IX.</text>
</comment>
<dbReference type="GO" id="GO:0006783">
    <property type="term" value="P:heme biosynthetic process"/>
    <property type="evidence" value="ECO:0007669"/>
    <property type="project" value="UniProtKB-UniRule"/>
</dbReference>
<evidence type="ECO:0000256" key="9">
    <source>
        <dbReference type="HAMAP-Rule" id="MF_00323"/>
    </source>
</evidence>
<evidence type="ECO:0000256" key="7">
    <source>
        <dbReference type="ARBA" id="ARBA00023244"/>
    </source>
</evidence>
<evidence type="ECO:0000313" key="13">
    <source>
        <dbReference type="Proteomes" id="UP000552954"/>
    </source>
</evidence>
<evidence type="ECO:0000256" key="3">
    <source>
        <dbReference type="ARBA" id="ARBA00022723"/>
    </source>
</evidence>
<dbReference type="CDD" id="cd00419">
    <property type="entry name" value="Ferrochelatase_C"/>
    <property type="match status" value="1"/>
</dbReference>
<keyword evidence="4 9" id="KW-0408">Iron</keyword>
<feature type="binding site" evidence="9">
    <location>
        <position position="219"/>
    </location>
    <ligand>
        <name>Fe(2+)</name>
        <dbReference type="ChEBI" id="CHEBI:29033"/>
    </ligand>
</feature>
<dbReference type="Pfam" id="PF00762">
    <property type="entry name" value="Ferrochelatase"/>
    <property type="match status" value="1"/>
</dbReference>
<proteinExistence type="inferred from homology"/>
<keyword evidence="5 9" id="KW-0350">Heme biosynthesis</keyword>
<comment type="similarity">
    <text evidence="1 9 10">Belongs to the ferrochelatase family.</text>
</comment>
<comment type="catalytic activity">
    <reaction evidence="8">
        <text>Fe-coproporphyrin III + 2 H(+) = coproporphyrin III + Fe(2+)</text>
        <dbReference type="Rhea" id="RHEA:49572"/>
        <dbReference type="ChEBI" id="CHEBI:15378"/>
        <dbReference type="ChEBI" id="CHEBI:29033"/>
        <dbReference type="ChEBI" id="CHEBI:68438"/>
        <dbReference type="ChEBI" id="CHEBI:131725"/>
        <dbReference type="EC" id="4.99.1.9"/>
    </reaction>
    <physiologicalReaction direction="right-to-left" evidence="8">
        <dbReference type="Rhea" id="RHEA:49574"/>
    </physiologicalReaction>
</comment>
<dbReference type="InterPro" id="IPR019772">
    <property type="entry name" value="Ferrochelatase_AS"/>
</dbReference>
<comment type="catalytic activity">
    <reaction evidence="9 10">
        <text>heme b + 2 H(+) = protoporphyrin IX + Fe(2+)</text>
        <dbReference type="Rhea" id="RHEA:22584"/>
        <dbReference type="ChEBI" id="CHEBI:15378"/>
        <dbReference type="ChEBI" id="CHEBI:29033"/>
        <dbReference type="ChEBI" id="CHEBI:57306"/>
        <dbReference type="ChEBI" id="CHEBI:60344"/>
        <dbReference type="EC" id="4.98.1.1"/>
    </reaction>
</comment>
<reference evidence="12 13" key="1">
    <citation type="submission" date="2020-05" db="EMBL/GenBank/DDBJ databases">
        <authorList>
            <person name="Khan S.A."/>
            <person name="Jeon C.O."/>
            <person name="Chun B.H."/>
        </authorList>
    </citation>
    <scope>NUCLEOTIDE SEQUENCE [LARGE SCALE GENOMIC DNA]</scope>
    <source>
        <strain evidence="12 13">B156</strain>
    </source>
</reference>
<evidence type="ECO:0000256" key="5">
    <source>
        <dbReference type="ARBA" id="ARBA00023133"/>
    </source>
</evidence>
<dbReference type="SUPFAM" id="SSF53800">
    <property type="entry name" value="Chelatase"/>
    <property type="match status" value="1"/>
</dbReference>
<evidence type="ECO:0000256" key="11">
    <source>
        <dbReference type="SAM" id="MobiDB-lite"/>
    </source>
</evidence>
<sequence>MAARIPHARDRQHSRPPRPPARAGPFTAVLLCNLGTPDEPTPAAVRRYLAQFLADPRVVEIPRAVWLPLLYGVILPLRSAKSAAKYATIWTPEGSPLKVWTERQAKRLQGWLGEHGHRVRVAYAMRYGNPSIASELDALADAGAERILILTAYPQYSGTTTASVIDAVAQWAQARRAVPELRFVNRYHDDRGYLQALARSIERHWREHGKPDHLVMSFHGVPERTLHLGDPYHCECRKTGRLLAELLQLPADAWTLTFQSRFGKAKWLEPYTEPTLQALAREGKRRVDVVCPGFSSDCLETLEEIAQEGRDAFLAAGGRSFQYIPCLNDDTEWIRALGAITQQHLAGWPTQAVADPKVLQEQKERAVALGAAR</sequence>
<feature type="region of interest" description="Disordered" evidence="11">
    <location>
        <begin position="1"/>
        <end position="23"/>
    </location>
</feature>
<evidence type="ECO:0000256" key="1">
    <source>
        <dbReference type="ARBA" id="ARBA00007718"/>
    </source>
</evidence>
<dbReference type="CDD" id="cd03411">
    <property type="entry name" value="Ferrochelatase_N"/>
    <property type="match status" value="1"/>
</dbReference>
<evidence type="ECO:0000256" key="8">
    <source>
        <dbReference type="ARBA" id="ARBA00024536"/>
    </source>
</evidence>
<dbReference type="GO" id="GO:0046872">
    <property type="term" value="F:metal ion binding"/>
    <property type="evidence" value="ECO:0007669"/>
    <property type="project" value="UniProtKB-KW"/>
</dbReference>
<dbReference type="UniPathway" id="UPA00252">
    <property type="reaction ID" value="UER00325"/>
</dbReference>
<dbReference type="PANTHER" id="PTHR11108:SF1">
    <property type="entry name" value="FERROCHELATASE, MITOCHONDRIAL"/>
    <property type="match status" value="1"/>
</dbReference>
<evidence type="ECO:0000256" key="4">
    <source>
        <dbReference type="ARBA" id="ARBA00023004"/>
    </source>
</evidence>
<dbReference type="Gene3D" id="3.40.50.1400">
    <property type="match status" value="2"/>
</dbReference>
<dbReference type="GO" id="GO:0005737">
    <property type="term" value="C:cytoplasm"/>
    <property type="evidence" value="ECO:0007669"/>
    <property type="project" value="UniProtKB-SubCell"/>
</dbReference>
<keyword evidence="6 9" id="KW-0456">Lyase</keyword>
<dbReference type="InterPro" id="IPR033659">
    <property type="entry name" value="Ferrochelatase_N"/>
</dbReference>
<feature type="binding site" evidence="9">
    <location>
        <position position="300"/>
    </location>
    <ligand>
        <name>Fe(2+)</name>
        <dbReference type="ChEBI" id="CHEBI:29033"/>
    </ligand>
</feature>
<comment type="pathway">
    <text evidence="9 10">Porphyrin-containing compound metabolism; protoheme biosynthesis; protoheme from protoporphyrin-IX: step 1/1.</text>
</comment>
<dbReference type="EMBL" id="JABFCS010000001">
    <property type="protein sequence ID" value="NNU43515.1"/>
    <property type="molecule type" value="Genomic_DNA"/>
</dbReference>
<comment type="caution">
    <text evidence="12">The sequence shown here is derived from an EMBL/GenBank/DDBJ whole genome shotgun (WGS) entry which is preliminary data.</text>
</comment>
<keyword evidence="2 9" id="KW-0963">Cytoplasm</keyword>
<dbReference type="InterPro" id="IPR001015">
    <property type="entry name" value="Ferrochelatase"/>
</dbReference>
<dbReference type="PANTHER" id="PTHR11108">
    <property type="entry name" value="FERROCHELATASE"/>
    <property type="match status" value="1"/>
</dbReference>
<dbReference type="Proteomes" id="UP000552954">
    <property type="component" value="Unassembled WGS sequence"/>
</dbReference>
<evidence type="ECO:0000256" key="6">
    <source>
        <dbReference type="ARBA" id="ARBA00023239"/>
    </source>
</evidence>
<dbReference type="InterPro" id="IPR033644">
    <property type="entry name" value="Ferrochelatase_C"/>
</dbReference>
<dbReference type="AlphaFoldDB" id="A0A849KF02"/>
<keyword evidence="13" id="KW-1185">Reference proteome</keyword>
<dbReference type="GO" id="GO:0004325">
    <property type="term" value="F:ferrochelatase activity"/>
    <property type="evidence" value="ECO:0007669"/>
    <property type="project" value="UniProtKB-UniRule"/>
</dbReference>
<keyword evidence="3 9" id="KW-0479">Metal-binding</keyword>
<keyword evidence="7 9" id="KW-0627">Porphyrin biosynthesis</keyword>
<dbReference type="HAMAP" id="MF_00323">
    <property type="entry name" value="Ferrochelatase"/>
    <property type="match status" value="1"/>
</dbReference>
<gene>
    <name evidence="9" type="primary">hemH</name>
    <name evidence="12" type="ORF">HK415_10645</name>
</gene>
<accession>A0A849KF02</accession>
<protein>
    <recommendedName>
        <fullName evidence="9 10">Ferrochelatase</fullName>
        <ecNumber evidence="9 10">4.98.1.1</ecNumber>
    </recommendedName>
    <alternativeName>
        <fullName evidence="9">Heme synthase</fullName>
    </alternativeName>
    <alternativeName>
        <fullName evidence="9">Protoheme ferro-lyase</fullName>
    </alternativeName>
</protein>
<name>A0A849KF02_9BURK</name>
<evidence type="ECO:0000313" key="12">
    <source>
        <dbReference type="EMBL" id="NNU43515.1"/>
    </source>
</evidence>
<evidence type="ECO:0000256" key="10">
    <source>
        <dbReference type="RuleBase" id="RU000607"/>
    </source>
</evidence>
<reference evidence="12 13" key="2">
    <citation type="submission" date="2020-06" db="EMBL/GenBank/DDBJ databases">
        <title>Ramlibacter rhizophilus sp. nov., isolated from rhizosphere soil of national flower Mugunghwa from South Korea.</title>
        <authorList>
            <person name="Zheng-Fei Y."/>
            <person name="Huan T."/>
        </authorList>
    </citation>
    <scope>NUCLEOTIDE SEQUENCE [LARGE SCALE GENOMIC DNA]</scope>
    <source>
        <strain evidence="12 13">B156</strain>
    </source>
</reference>
<dbReference type="NCBIfam" id="TIGR00109">
    <property type="entry name" value="hemH"/>
    <property type="match status" value="1"/>
</dbReference>
<comment type="subcellular location">
    <subcellularLocation>
        <location evidence="9 10">Cytoplasm</location>
    </subcellularLocation>
</comment>
<dbReference type="EC" id="4.98.1.1" evidence="9 10"/>
<dbReference type="PROSITE" id="PS00534">
    <property type="entry name" value="FERROCHELATASE"/>
    <property type="match status" value="1"/>
</dbReference>
<organism evidence="12 13">
    <name type="scientific">Ramlibacter montanisoli</name>
    <dbReference type="NCBI Taxonomy" id="2732512"/>
    <lineage>
        <taxon>Bacteria</taxon>
        <taxon>Pseudomonadati</taxon>
        <taxon>Pseudomonadota</taxon>
        <taxon>Betaproteobacteria</taxon>
        <taxon>Burkholderiales</taxon>
        <taxon>Comamonadaceae</taxon>
        <taxon>Ramlibacter</taxon>
    </lineage>
</organism>
<dbReference type="FunFam" id="3.40.50.1400:FF:000002">
    <property type="entry name" value="Ferrochelatase"/>
    <property type="match status" value="1"/>
</dbReference>
<evidence type="ECO:0000256" key="2">
    <source>
        <dbReference type="ARBA" id="ARBA00022490"/>
    </source>
</evidence>